<keyword evidence="1" id="KW-0547">Nucleotide-binding</keyword>
<dbReference type="Proteomes" id="UP001145114">
    <property type="component" value="Unassembled WGS sequence"/>
</dbReference>
<proteinExistence type="predicted"/>
<feature type="non-terminal residue" evidence="1">
    <location>
        <position position="1"/>
    </location>
</feature>
<protein>
    <submittedName>
        <fullName evidence="1">ATP-dependent DNA helicase Snf21</fullName>
    </submittedName>
</protein>
<accession>A0ACC1HWF4</accession>
<keyword evidence="2" id="KW-1185">Reference proteome</keyword>
<keyword evidence="1" id="KW-0067">ATP-binding</keyword>
<dbReference type="EMBL" id="JAMZIH010000050">
    <property type="protein sequence ID" value="KAJ1680088.1"/>
    <property type="molecule type" value="Genomic_DNA"/>
</dbReference>
<reference evidence="1" key="1">
    <citation type="submission" date="2022-06" db="EMBL/GenBank/DDBJ databases">
        <title>Phylogenomic reconstructions and comparative analyses of Kickxellomycotina fungi.</title>
        <authorList>
            <person name="Reynolds N.K."/>
            <person name="Stajich J.E."/>
            <person name="Barry K."/>
            <person name="Grigoriev I.V."/>
            <person name="Crous P."/>
            <person name="Smith M.E."/>
        </authorList>
    </citation>
    <scope>NUCLEOTIDE SEQUENCE</scope>
    <source>
        <strain evidence="1">RSA 2271</strain>
    </source>
</reference>
<sequence length="1378" mass="158188">KKSVENTNARLNTVTGRAIEAVKAHMSGRSDAEQNSRGSMDSADVSAGTLISPAVAERLPGLIPLISPYSLLKGKLKDPAKASALHRYLVPSITPAGLDPYALARERERRRAARIRYRIQELESLPANLSNEQLDVNYPTENGAVWRPGLIRSPDASAKLKAIIELKALRLVDKQRRLREEMVCGMAKSTALATTVDRAAFRRMKKQLLRDVRRTEKRERQQRAEREKLEQKHHSEQLFAIVKHGVDLVAWHKAQQQRVSRLGKLVLQYHAHAEREEQKRLERISKERLNALRADDEEAYLKLIDQTKDTRIAHLLQQTNQYLENLMAAVRKQKESVTAPEQEGEKVERPSWAQHSEEATTSKEDYYTTSHQIQEKITEQPSILVGGRLKDYQLRGLEWMVSLYNNRLNGILADEMGLGKTIQTISLITYLIEKKKQNGPFLILVPLSTITNWSLEFEKWAPSVRTIIYKGKPPERRELHRHIRAGQFQVLLTTYDYVIRDRPVLSKVKWVHTIIDEGHRMKNAESKLTTTLTQYYSSRYRLILTGTPLQNNLPELWALLNFVLPKIFNSVKSFDEWFNAPFANTGGQDKIELNEEEQLLIIRRLHKVLRPFLLRRLKKDVEADLPDKVEHIILCKMSSLQQRLYTQMRKYGTLFNIASADGKGPGRSSISGLKNTIMQLRKICNHPFVYEEVESVINPTHTNNEMLFRVSGKFELLDRVLGKLFAAGHKVLIFFQMTNVMTIMEDFLTWRGWRCLRLDGQTPDEQRRQQMRIFNSPDSPYQVFLLSTRAGGQGLNLQTADTVIIFDSDWNPHQDLQAQDRAHRIGQKNEVRILRLITQKSIEVSILERAQYKLDIDGKVIQAGKFDNKSTAEEREAYLRSLLRADEEENEESIENQDEENSDEALNQLIARSEEELEMFKRLDKERVAREKELAKDHGGPGPTYERLITDAELPKEYLKEYDPEEARRQREEEELRTNKRRQTRVYYDDGLTEEQFLNAVENEEVDLDDYVRKVRERRERKLQKKLQKKMGSQDNVRSSPVGHNDSDADSSSDHNLSSSVMRTPRKRGRGGHRYADSQIDGSMADGVATPNSAVSSELSVGSRHTSKRARIGDTESILGAATVERKRGRKSMAANDHLQPEERVRLNRIFEMCYQSVANCVDPEYNRKRCELFLQLPKKRDYPDYYIFIKRPIAMRQIKTRIKNNQYYSLEQFYDDWKLMFDNARTYNQEGSFVYVDACVLQKTLEDELERLTNRSFATPPSSHHPPAGLDTIIAPLSTNGNTESLRQDISLSANDTSQTLREATASSQSASESVLTSTTLDANNNNDSDVDKPGNTEDGTPSKQVMEVDQSRPGAADGDHHHHVTTPSLHHSATLL</sequence>
<name>A0ACC1HWF4_9FUNG</name>
<evidence type="ECO:0000313" key="2">
    <source>
        <dbReference type="Proteomes" id="UP001145114"/>
    </source>
</evidence>
<organism evidence="1 2">
    <name type="scientific">Spiromyces aspiralis</name>
    <dbReference type="NCBI Taxonomy" id="68401"/>
    <lineage>
        <taxon>Eukaryota</taxon>
        <taxon>Fungi</taxon>
        <taxon>Fungi incertae sedis</taxon>
        <taxon>Zoopagomycota</taxon>
        <taxon>Kickxellomycotina</taxon>
        <taxon>Kickxellomycetes</taxon>
        <taxon>Kickxellales</taxon>
        <taxon>Kickxellaceae</taxon>
        <taxon>Spiromyces</taxon>
    </lineage>
</organism>
<keyword evidence="1" id="KW-0378">Hydrolase</keyword>
<comment type="caution">
    <text evidence="1">The sequence shown here is derived from an EMBL/GenBank/DDBJ whole genome shotgun (WGS) entry which is preliminary data.</text>
</comment>
<keyword evidence="1" id="KW-0347">Helicase</keyword>
<gene>
    <name evidence="1" type="primary">snf21</name>
    <name evidence="1" type="ORF">EV182_000701</name>
</gene>
<evidence type="ECO:0000313" key="1">
    <source>
        <dbReference type="EMBL" id="KAJ1680088.1"/>
    </source>
</evidence>